<dbReference type="Pfam" id="PF00472">
    <property type="entry name" value="RF-1"/>
    <property type="match status" value="1"/>
</dbReference>
<name>A0A2P6N3C5_9EUKA</name>
<dbReference type="InterPro" id="IPR045853">
    <property type="entry name" value="Pep_chain_release_fac_I_sf"/>
</dbReference>
<dbReference type="InterPro" id="IPR000352">
    <property type="entry name" value="Pep_chain_release_fac_I"/>
</dbReference>
<dbReference type="SMART" id="SM00937">
    <property type="entry name" value="PCRF"/>
    <property type="match status" value="1"/>
</dbReference>
<keyword evidence="3" id="KW-0648">Protein biosynthesis</keyword>
<comment type="similarity">
    <text evidence="1">Belongs to the prokaryotic/mitochondrial release factor family.</text>
</comment>
<dbReference type="GO" id="GO:0005737">
    <property type="term" value="C:cytoplasm"/>
    <property type="evidence" value="ECO:0007669"/>
    <property type="project" value="UniProtKB-ARBA"/>
</dbReference>
<dbReference type="FunFam" id="3.30.70.1660:FF:000002">
    <property type="entry name" value="Peptide chain release factor 1"/>
    <property type="match status" value="1"/>
</dbReference>
<keyword evidence="2" id="KW-0488">Methylation</keyword>
<evidence type="ECO:0000256" key="3">
    <source>
        <dbReference type="ARBA" id="ARBA00022917"/>
    </source>
</evidence>
<dbReference type="Pfam" id="PF03462">
    <property type="entry name" value="PCRF"/>
    <property type="match status" value="1"/>
</dbReference>
<feature type="region of interest" description="Disordered" evidence="4">
    <location>
        <begin position="359"/>
        <end position="384"/>
    </location>
</feature>
<protein>
    <submittedName>
        <fullName evidence="6">Peptide chain release factor 1</fullName>
    </submittedName>
</protein>
<evidence type="ECO:0000256" key="1">
    <source>
        <dbReference type="ARBA" id="ARBA00010835"/>
    </source>
</evidence>
<evidence type="ECO:0000256" key="2">
    <source>
        <dbReference type="ARBA" id="ARBA00022481"/>
    </source>
</evidence>
<dbReference type="STRING" id="1890364.A0A2P6N3C5"/>
<dbReference type="EMBL" id="MDYQ01000222">
    <property type="protein sequence ID" value="PRP78459.1"/>
    <property type="molecule type" value="Genomic_DNA"/>
</dbReference>
<dbReference type="FunCoup" id="A0A2P6N3C5">
    <property type="interactions" value="538"/>
</dbReference>
<evidence type="ECO:0000259" key="5">
    <source>
        <dbReference type="PROSITE" id="PS00745"/>
    </source>
</evidence>
<dbReference type="SUPFAM" id="SSF75620">
    <property type="entry name" value="Release factor"/>
    <property type="match status" value="1"/>
</dbReference>
<sequence length="384" mass="43519">MLLRVVGKNHLCFNRLNIAPPKVLPQYKPLYIHIGSRNTFRRTVKMMGKMPLLNTSGRTIDVELNVTRCRINFKLLDRLKQKHMRYQELSEKLNSSEISNTTGESMKALTKEYNELSEVSSVFETWEQKRKELSEAETVLRLEKDEEIRAWAAADVTKCHSVLQEMESDLISSLIPKDQVDDRNAILEVRAGTGGLEASLFASEMFEMYQRYAESKGWDFSPLNTESSDVGGYKEASALIKGRGVFGRLKFETGVHRVQRVPATEANGRVHTSTMTVAILPEAKEIDIHLDEKDVRMDTYRSSGAGGQHVNTTDSAVRLTHIPTGIVVCNQDDRSQLRNKDKAFTILRSRLYEMERQKIVQERNSQRTSQIGTGGSSWTDSSTP</sequence>
<dbReference type="PROSITE" id="PS00745">
    <property type="entry name" value="RF_PROK_I"/>
    <property type="match status" value="1"/>
</dbReference>
<dbReference type="PANTHER" id="PTHR43804:SF7">
    <property type="entry name" value="LD18447P"/>
    <property type="match status" value="1"/>
</dbReference>
<dbReference type="GO" id="GO:0003747">
    <property type="term" value="F:translation release factor activity"/>
    <property type="evidence" value="ECO:0007669"/>
    <property type="project" value="InterPro"/>
</dbReference>
<dbReference type="Gene3D" id="3.30.160.20">
    <property type="match status" value="1"/>
</dbReference>
<dbReference type="Gene3D" id="6.10.140.1950">
    <property type="match status" value="1"/>
</dbReference>
<feature type="domain" description="Prokaryotic-type class I peptide chain release factors" evidence="5">
    <location>
        <begin position="301"/>
        <end position="317"/>
    </location>
</feature>
<gene>
    <name evidence="6" type="ORF">PROFUN_13692</name>
</gene>
<reference evidence="6 7" key="1">
    <citation type="journal article" date="2018" name="Genome Biol. Evol.">
        <title>Multiple Roots of Fruiting Body Formation in Amoebozoa.</title>
        <authorList>
            <person name="Hillmann F."/>
            <person name="Forbes G."/>
            <person name="Novohradska S."/>
            <person name="Ferling I."/>
            <person name="Riege K."/>
            <person name="Groth M."/>
            <person name="Westermann M."/>
            <person name="Marz M."/>
            <person name="Spaller T."/>
            <person name="Winckler T."/>
            <person name="Schaap P."/>
            <person name="Glockner G."/>
        </authorList>
    </citation>
    <scope>NUCLEOTIDE SEQUENCE [LARGE SCALE GENOMIC DNA]</scope>
    <source>
        <strain evidence="6 7">Jena</strain>
    </source>
</reference>
<dbReference type="Proteomes" id="UP000241769">
    <property type="component" value="Unassembled WGS sequence"/>
</dbReference>
<dbReference type="InterPro" id="IPR005139">
    <property type="entry name" value="PCRF"/>
</dbReference>
<accession>A0A2P6N3C5</accession>
<dbReference type="OrthoDB" id="2019491at2759"/>
<keyword evidence="7" id="KW-1185">Reference proteome</keyword>
<comment type="caution">
    <text evidence="6">The sequence shown here is derived from an EMBL/GenBank/DDBJ whole genome shotgun (WGS) entry which is preliminary data.</text>
</comment>
<dbReference type="AlphaFoldDB" id="A0A2P6N3C5"/>
<evidence type="ECO:0000313" key="6">
    <source>
        <dbReference type="EMBL" id="PRP78459.1"/>
    </source>
</evidence>
<evidence type="ECO:0000256" key="4">
    <source>
        <dbReference type="SAM" id="MobiDB-lite"/>
    </source>
</evidence>
<dbReference type="PANTHER" id="PTHR43804">
    <property type="entry name" value="LD18447P"/>
    <property type="match status" value="1"/>
</dbReference>
<dbReference type="InterPro" id="IPR050057">
    <property type="entry name" value="Prokaryotic/Mito_RF"/>
</dbReference>
<dbReference type="Gene3D" id="3.30.70.1660">
    <property type="match status" value="1"/>
</dbReference>
<proteinExistence type="inferred from homology"/>
<dbReference type="InParanoid" id="A0A2P6N3C5"/>
<evidence type="ECO:0000313" key="7">
    <source>
        <dbReference type="Proteomes" id="UP000241769"/>
    </source>
</evidence>
<dbReference type="FunFam" id="3.30.160.20:FF:000004">
    <property type="entry name" value="Peptide chain release factor 1"/>
    <property type="match status" value="1"/>
</dbReference>
<organism evidence="6 7">
    <name type="scientific">Planoprotostelium fungivorum</name>
    <dbReference type="NCBI Taxonomy" id="1890364"/>
    <lineage>
        <taxon>Eukaryota</taxon>
        <taxon>Amoebozoa</taxon>
        <taxon>Evosea</taxon>
        <taxon>Variosea</taxon>
        <taxon>Cavosteliida</taxon>
        <taxon>Cavosteliaceae</taxon>
        <taxon>Planoprotostelium</taxon>
    </lineage>
</organism>